<sequence length="385" mass="43026">MDKVNALGERLKIGGSEVGQKISAGMSSMSFKMKEFFQGPNQADNLVEEATAETLDEPDWATNLELCDMINNERINSIDMIRAIKKRIMLKNARVQYLTLVLLETVVKNCEKAFSEVAAERVLDEMVKIIDDPQTVVNNRNKALILIEAWGESTDELRYLPVYEETYKSLKSRGIRFPGRDSESLAPIFTPPRSIPPSEVYPVPPQNFHQEAPIPVQSMSAEQTKEAFDVARNSLELLSTVLSSSPQQDALQDDLTSTLVQQCRRSQLTVQRIVETSGDDEALLFEALSVNDELQKVLSKYEEMNKPSEVHREPEPAMIAVAAEPDEPPQSGKEESLIRKPAGSRGSNQNDEMMDDLDEMIFGKKSGGPSEPKKDKSSKDDLISF</sequence>
<dbReference type="InterPro" id="IPR002014">
    <property type="entry name" value="VHS_dom"/>
</dbReference>
<dbReference type="GO" id="GO:0035091">
    <property type="term" value="F:phosphatidylinositol binding"/>
    <property type="evidence" value="ECO:0007669"/>
    <property type="project" value="InterPro"/>
</dbReference>
<evidence type="ECO:0000313" key="11">
    <source>
        <dbReference type="Proteomes" id="UP001229421"/>
    </source>
</evidence>
<comment type="subcellular location">
    <subcellularLocation>
        <location evidence="1">Membrane</location>
        <topology evidence="1">Peripheral membrane protein</topology>
    </subcellularLocation>
</comment>
<evidence type="ECO:0000259" key="8">
    <source>
        <dbReference type="PROSITE" id="PS50179"/>
    </source>
</evidence>
<evidence type="ECO:0000256" key="1">
    <source>
        <dbReference type="ARBA" id="ARBA00004170"/>
    </source>
</evidence>
<keyword evidence="6" id="KW-0472">Membrane</keyword>
<dbReference type="Pfam" id="PF00790">
    <property type="entry name" value="VHS"/>
    <property type="match status" value="1"/>
</dbReference>
<dbReference type="SUPFAM" id="SSF48464">
    <property type="entry name" value="ENTH/VHS domain"/>
    <property type="match status" value="1"/>
</dbReference>
<keyword evidence="11" id="KW-1185">Reference proteome</keyword>
<evidence type="ECO:0000256" key="6">
    <source>
        <dbReference type="ARBA" id="ARBA00023136"/>
    </source>
</evidence>
<dbReference type="SUPFAM" id="SSF89009">
    <property type="entry name" value="GAT-like domain"/>
    <property type="match status" value="1"/>
</dbReference>
<dbReference type="InterPro" id="IPR014645">
    <property type="entry name" value="TOM1"/>
</dbReference>
<reference evidence="10" key="1">
    <citation type="journal article" date="2023" name="bioRxiv">
        <title>Improved chromosome-level genome assembly for marigold (Tagetes erecta).</title>
        <authorList>
            <person name="Jiang F."/>
            <person name="Yuan L."/>
            <person name="Wang S."/>
            <person name="Wang H."/>
            <person name="Xu D."/>
            <person name="Wang A."/>
            <person name="Fan W."/>
        </authorList>
    </citation>
    <scope>NUCLEOTIDE SEQUENCE</scope>
    <source>
        <strain evidence="10">WSJ</strain>
        <tissue evidence="10">Leaf</tissue>
    </source>
</reference>
<dbReference type="PROSITE" id="PS50909">
    <property type="entry name" value="GAT"/>
    <property type="match status" value="1"/>
</dbReference>
<accession>A0AAD8PCW4</accession>
<evidence type="ECO:0000256" key="5">
    <source>
        <dbReference type="ARBA" id="ARBA00022927"/>
    </source>
</evidence>
<keyword evidence="5" id="KW-0653">Protein transport</keyword>
<dbReference type="Proteomes" id="UP001229421">
    <property type="component" value="Unassembled WGS sequence"/>
</dbReference>
<keyword evidence="3" id="KW-0813">Transport</keyword>
<keyword evidence="4" id="KW-0597">Phosphoprotein</keyword>
<dbReference type="PANTHER" id="PTHR46646">
    <property type="entry name" value="TOM1-LIKE PROTEIN 1"/>
    <property type="match status" value="1"/>
</dbReference>
<dbReference type="SMART" id="SM00288">
    <property type="entry name" value="VHS"/>
    <property type="match status" value="1"/>
</dbReference>
<dbReference type="InterPro" id="IPR038425">
    <property type="entry name" value="GAT_sf"/>
</dbReference>
<dbReference type="Gene3D" id="1.20.58.160">
    <property type="match status" value="1"/>
</dbReference>
<comment type="caution">
    <text evidence="10">The sequence shown here is derived from an EMBL/GenBank/DDBJ whole genome shotgun (WGS) entry which is preliminary data.</text>
</comment>
<organism evidence="10 11">
    <name type="scientific">Tagetes erecta</name>
    <name type="common">African marigold</name>
    <dbReference type="NCBI Taxonomy" id="13708"/>
    <lineage>
        <taxon>Eukaryota</taxon>
        <taxon>Viridiplantae</taxon>
        <taxon>Streptophyta</taxon>
        <taxon>Embryophyta</taxon>
        <taxon>Tracheophyta</taxon>
        <taxon>Spermatophyta</taxon>
        <taxon>Magnoliopsida</taxon>
        <taxon>eudicotyledons</taxon>
        <taxon>Gunneridae</taxon>
        <taxon>Pentapetalae</taxon>
        <taxon>asterids</taxon>
        <taxon>campanulids</taxon>
        <taxon>Asterales</taxon>
        <taxon>Asteraceae</taxon>
        <taxon>Asteroideae</taxon>
        <taxon>Heliantheae alliance</taxon>
        <taxon>Tageteae</taxon>
        <taxon>Tagetes</taxon>
    </lineage>
</organism>
<evidence type="ECO:0000256" key="2">
    <source>
        <dbReference type="ARBA" id="ARBA00007708"/>
    </source>
</evidence>
<evidence type="ECO:0000256" key="7">
    <source>
        <dbReference type="SAM" id="MobiDB-lite"/>
    </source>
</evidence>
<dbReference type="PANTHER" id="PTHR46646:SF1">
    <property type="entry name" value="TOM1-LIKE PROTEIN 1"/>
    <property type="match status" value="1"/>
</dbReference>
<dbReference type="Gene3D" id="1.25.40.90">
    <property type="match status" value="1"/>
</dbReference>
<evidence type="ECO:0000313" key="10">
    <source>
        <dbReference type="EMBL" id="KAK1441527.1"/>
    </source>
</evidence>
<dbReference type="EMBL" id="JAUHHV010000001">
    <property type="protein sequence ID" value="KAK1441527.1"/>
    <property type="molecule type" value="Genomic_DNA"/>
</dbReference>
<dbReference type="PROSITE" id="PS50179">
    <property type="entry name" value="VHS"/>
    <property type="match status" value="1"/>
</dbReference>
<dbReference type="GO" id="GO:0005737">
    <property type="term" value="C:cytoplasm"/>
    <property type="evidence" value="ECO:0007669"/>
    <property type="project" value="UniProtKB-ARBA"/>
</dbReference>
<evidence type="ECO:0008006" key="12">
    <source>
        <dbReference type="Google" id="ProtNLM"/>
    </source>
</evidence>
<gene>
    <name evidence="10" type="ORF">QVD17_07497</name>
</gene>
<feature type="compositionally biased region" description="Basic and acidic residues" evidence="7">
    <location>
        <begin position="371"/>
        <end position="385"/>
    </location>
</feature>
<dbReference type="AlphaFoldDB" id="A0AAD8PCW4"/>
<dbReference type="Pfam" id="PF03127">
    <property type="entry name" value="GAT"/>
    <property type="match status" value="1"/>
</dbReference>
<dbReference type="InterPro" id="IPR008942">
    <property type="entry name" value="ENTH_VHS"/>
</dbReference>
<evidence type="ECO:0000256" key="3">
    <source>
        <dbReference type="ARBA" id="ARBA00022448"/>
    </source>
</evidence>
<dbReference type="InterPro" id="IPR004152">
    <property type="entry name" value="GAT_dom"/>
</dbReference>
<evidence type="ECO:0000259" key="9">
    <source>
        <dbReference type="PROSITE" id="PS50909"/>
    </source>
</evidence>
<feature type="domain" description="GAT" evidence="9">
    <location>
        <begin position="219"/>
        <end position="306"/>
    </location>
</feature>
<dbReference type="CDD" id="cd14231">
    <property type="entry name" value="GAT_GGA-like_plant"/>
    <property type="match status" value="1"/>
</dbReference>
<dbReference type="GO" id="GO:0043328">
    <property type="term" value="P:protein transport to vacuole involved in ubiquitin-dependent protein catabolic process via the multivesicular body sorting pathway"/>
    <property type="evidence" value="ECO:0007669"/>
    <property type="project" value="InterPro"/>
</dbReference>
<dbReference type="InterPro" id="IPR044836">
    <property type="entry name" value="TOL_plant"/>
</dbReference>
<feature type="region of interest" description="Disordered" evidence="7">
    <location>
        <begin position="319"/>
        <end position="385"/>
    </location>
</feature>
<proteinExistence type="inferred from homology"/>
<dbReference type="PIRSF" id="PIRSF036948">
    <property type="entry name" value="TOM1"/>
    <property type="match status" value="1"/>
</dbReference>
<dbReference type="GO" id="GO:0043130">
    <property type="term" value="F:ubiquitin binding"/>
    <property type="evidence" value="ECO:0007669"/>
    <property type="project" value="InterPro"/>
</dbReference>
<dbReference type="GO" id="GO:0016020">
    <property type="term" value="C:membrane"/>
    <property type="evidence" value="ECO:0007669"/>
    <property type="project" value="UniProtKB-SubCell"/>
</dbReference>
<comment type="similarity">
    <text evidence="2">Belongs to the TOM1 family.</text>
</comment>
<dbReference type="FunFam" id="1.25.40.90:FF:000038">
    <property type="entry name" value="TOM1-like protein 2"/>
    <property type="match status" value="1"/>
</dbReference>
<name>A0AAD8PCW4_TARER</name>
<feature type="domain" description="VHS" evidence="8">
    <location>
        <begin position="50"/>
        <end position="178"/>
    </location>
</feature>
<protein>
    <recommendedName>
        <fullName evidence="12">TOM1-like protein 2</fullName>
    </recommendedName>
</protein>
<dbReference type="CDD" id="cd03561">
    <property type="entry name" value="VHS"/>
    <property type="match status" value="1"/>
</dbReference>
<evidence type="ECO:0000256" key="4">
    <source>
        <dbReference type="ARBA" id="ARBA00022553"/>
    </source>
</evidence>